<evidence type="ECO:0000313" key="4">
    <source>
        <dbReference type="Proteomes" id="UP000094808"/>
    </source>
</evidence>
<name>A0A853R517_9VIBR</name>
<keyword evidence="2" id="KW-0472">Membrane</keyword>
<dbReference type="GeneID" id="83861285"/>
<keyword evidence="4" id="KW-1185">Reference proteome</keyword>
<dbReference type="RefSeq" id="WP_017045647.1">
    <property type="nucleotide sequence ID" value="NZ_AJYS02000054.1"/>
</dbReference>
<keyword evidence="2" id="KW-1133">Transmembrane helix</keyword>
<feature type="compositionally biased region" description="Gly residues" evidence="1">
    <location>
        <begin position="9"/>
        <end position="19"/>
    </location>
</feature>
<gene>
    <name evidence="3" type="ORF">A1QS_13915</name>
</gene>
<comment type="caution">
    <text evidence="3">The sequence shown here is derived from an EMBL/GenBank/DDBJ whole genome shotgun (WGS) entry which is preliminary data.</text>
</comment>
<proteinExistence type="predicted"/>
<feature type="transmembrane region" description="Helical" evidence="2">
    <location>
        <begin position="45"/>
        <end position="62"/>
    </location>
</feature>
<evidence type="ECO:0000256" key="1">
    <source>
        <dbReference type="SAM" id="MobiDB-lite"/>
    </source>
</evidence>
<accession>A0A853R517</accession>
<sequence length="65" mass="6351">MLGSLTSLTGGGGLTGGSAGPSTATNTTNSGQSIGAINMGSPKGVSPWLIAVVMVVIAYLMLKKK</sequence>
<dbReference type="Proteomes" id="UP000094808">
    <property type="component" value="Unassembled WGS sequence"/>
</dbReference>
<dbReference type="EMBL" id="AJYS02000054">
    <property type="protein sequence ID" value="OEE40757.1"/>
    <property type="molecule type" value="Genomic_DNA"/>
</dbReference>
<reference evidence="3 4" key="1">
    <citation type="journal article" date="2012" name="Science">
        <title>Ecological populations of bacteria act as socially cohesive units of antibiotic production and resistance.</title>
        <authorList>
            <person name="Cordero O.X."/>
            <person name="Wildschutte H."/>
            <person name="Kirkup B."/>
            <person name="Proehl S."/>
            <person name="Ngo L."/>
            <person name="Hussain F."/>
            <person name="Le Roux F."/>
            <person name="Mincer T."/>
            <person name="Polz M.F."/>
        </authorList>
    </citation>
    <scope>NUCLEOTIDE SEQUENCE [LARGE SCALE GENOMIC DNA]</scope>
    <source>
        <strain evidence="3 4">FS-238</strain>
    </source>
</reference>
<organism evidence="3 4">
    <name type="scientific">Vibrio ordalii FS-238</name>
    <dbReference type="NCBI Taxonomy" id="617133"/>
    <lineage>
        <taxon>Bacteria</taxon>
        <taxon>Pseudomonadati</taxon>
        <taxon>Pseudomonadota</taxon>
        <taxon>Gammaproteobacteria</taxon>
        <taxon>Vibrionales</taxon>
        <taxon>Vibrionaceae</taxon>
        <taxon>Vibrio</taxon>
    </lineage>
</organism>
<keyword evidence="2" id="KW-0812">Transmembrane</keyword>
<evidence type="ECO:0000313" key="3">
    <source>
        <dbReference type="EMBL" id="OEE40757.1"/>
    </source>
</evidence>
<protein>
    <submittedName>
        <fullName evidence="3">Uncharacterized protein</fullName>
    </submittedName>
</protein>
<dbReference type="AlphaFoldDB" id="A0A853R517"/>
<feature type="compositionally biased region" description="Low complexity" evidence="1">
    <location>
        <begin position="20"/>
        <end position="31"/>
    </location>
</feature>
<feature type="region of interest" description="Disordered" evidence="1">
    <location>
        <begin position="1"/>
        <end position="36"/>
    </location>
</feature>
<evidence type="ECO:0000256" key="2">
    <source>
        <dbReference type="SAM" id="Phobius"/>
    </source>
</evidence>